<dbReference type="Proteomes" id="UP001412067">
    <property type="component" value="Unassembled WGS sequence"/>
</dbReference>
<feature type="domain" description="Gnk2-homologous" evidence="4">
    <location>
        <begin position="30"/>
        <end position="136"/>
    </location>
</feature>
<evidence type="ECO:0000256" key="1">
    <source>
        <dbReference type="ARBA" id="ARBA00022729"/>
    </source>
</evidence>
<dbReference type="CDD" id="cd23509">
    <property type="entry name" value="Gnk2-like"/>
    <property type="match status" value="1"/>
</dbReference>
<evidence type="ECO:0000256" key="2">
    <source>
        <dbReference type="ARBA" id="ARBA00022737"/>
    </source>
</evidence>
<dbReference type="PANTHER" id="PTHR32099">
    <property type="entry name" value="CYSTEINE-RICH REPEAT SECRETORY PROTEIN"/>
    <property type="match status" value="1"/>
</dbReference>
<evidence type="ECO:0000259" key="4">
    <source>
        <dbReference type="PROSITE" id="PS51473"/>
    </source>
</evidence>
<evidence type="ECO:0000313" key="6">
    <source>
        <dbReference type="Proteomes" id="UP001412067"/>
    </source>
</evidence>
<comment type="caution">
    <text evidence="5">The sequence shown here is derived from an EMBL/GenBank/DDBJ whole genome shotgun (WGS) entry which is preliminary data.</text>
</comment>
<name>A0ABR2MCS3_9ASPA</name>
<dbReference type="PROSITE" id="PS51473">
    <property type="entry name" value="GNK2"/>
    <property type="match status" value="2"/>
</dbReference>
<evidence type="ECO:0000256" key="3">
    <source>
        <dbReference type="SAM" id="SignalP"/>
    </source>
</evidence>
<reference evidence="5 6" key="1">
    <citation type="journal article" date="2022" name="Nat. Plants">
        <title>Genomes of leafy and leafless Platanthera orchids illuminate the evolution of mycoheterotrophy.</title>
        <authorList>
            <person name="Li M.H."/>
            <person name="Liu K.W."/>
            <person name="Li Z."/>
            <person name="Lu H.C."/>
            <person name="Ye Q.L."/>
            <person name="Zhang D."/>
            <person name="Wang J.Y."/>
            <person name="Li Y.F."/>
            <person name="Zhong Z.M."/>
            <person name="Liu X."/>
            <person name="Yu X."/>
            <person name="Liu D.K."/>
            <person name="Tu X.D."/>
            <person name="Liu B."/>
            <person name="Hao Y."/>
            <person name="Liao X.Y."/>
            <person name="Jiang Y.T."/>
            <person name="Sun W.H."/>
            <person name="Chen J."/>
            <person name="Chen Y.Q."/>
            <person name="Ai Y."/>
            <person name="Zhai J.W."/>
            <person name="Wu S.S."/>
            <person name="Zhou Z."/>
            <person name="Hsiao Y.Y."/>
            <person name="Wu W.L."/>
            <person name="Chen Y.Y."/>
            <person name="Lin Y.F."/>
            <person name="Hsu J.L."/>
            <person name="Li C.Y."/>
            <person name="Wang Z.W."/>
            <person name="Zhao X."/>
            <person name="Zhong W.Y."/>
            <person name="Ma X.K."/>
            <person name="Ma L."/>
            <person name="Huang J."/>
            <person name="Chen G.Z."/>
            <person name="Huang M.Z."/>
            <person name="Huang L."/>
            <person name="Peng D.H."/>
            <person name="Luo Y.B."/>
            <person name="Zou S.Q."/>
            <person name="Chen S.P."/>
            <person name="Lan S."/>
            <person name="Tsai W.C."/>
            <person name="Van de Peer Y."/>
            <person name="Liu Z.J."/>
        </authorList>
    </citation>
    <scope>NUCLEOTIDE SEQUENCE [LARGE SCALE GENOMIC DNA]</scope>
    <source>
        <strain evidence="5">Lor288</strain>
    </source>
</reference>
<dbReference type="PANTHER" id="PTHR32099:SF42">
    <property type="entry name" value="CYSTEINE-RICH RECEPTOR-LIKE PROTEIN KINASE 9-RELATED"/>
    <property type="match status" value="1"/>
</dbReference>
<feature type="signal peptide" evidence="3">
    <location>
        <begin position="1"/>
        <end position="26"/>
    </location>
</feature>
<dbReference type="InterPro" id="IPR038408">
    <property type="entry name" value="GNK2_sf"/>
</dbReference>
<dbReference type="Gene3D" id="3.30.430.20">
    <property type="entry name" value="Gnk2 domain, C-X8-C-X2-C motif"/>
    <property type="match status" value="2"/>
</dbReference>
<gene>
    <name evidence="5" type="primary">CRRSP12</name>
    <name evidence="5" type="ORF">KSP40_PGU020810</name>
</gene>
<keyword evidence="1 3" id="KW-0732">Signal</keyword>
<dbReference type="Pfam" id="PF01657">
    <property type="entry name" value="Stress-antifung"/>
    <property type="match status" value="2"/>
</dbReference>
<feature type="chain" id="PRO_5046223787" evidence="3">
    <location>
        <begin position="27"/>
        <end position="295"/>
    </location>
</feature>
<sequence length="295" mass="32092">MPVPNSARHLAALLIILHIAVNGVYSQDQPPPYLTYCSGDNYTTSSPYESNLRRLISDLVSSTPTSASYFSLINSTTSPIIYGLAQCRPDVSSVACAACLKDTATAAPKSNGGCALKTSGYFRYDSCLLIYSDKNFTTTPQEPIFVYDLVPQNASSNPFALHIQTQLYTVMLSASKTAFRFNTSFAAKTSADVVDIYTMGWCSMDLSTDDCFECLKRVSGYFPAGKTRGTCATVSCVVKFDTQKFYGSSIISAELPEPFKAEVGLARREEEEASMAAAFQDVELARTSVIAEHKE</sequence>
<dbReference type="EMBL" id="JBBWWR010000009">
    <property type="protein sequence ID" value="KAK8961979.1"/>
    <property type="molecule type" value="Genomic_DNA"/>
</dbReference>
<organism evidence="5 6">
    <name type="scientific">Platanthera guangdongensis</name>
    <dbReference type="NCBI Taxonomy" id="2320717"/>
    <lineage>
        <taxon>Eukaryota</taxon>
        <taxon>Viridiplantae</taxon>
        <taxon>Streptophyta</taxon>
        <taxon>Embryophyta</taxon>
        <taxon>Tracheophyta</taxon>
        <taxon>Spermatophyta</taxon>
        <taxon>Magnoliopsida</taxon>
        <taxon>Liliopsida</taxon>
        <taxon>Asparagales</taxon>
        <taxon>Orchidaceae</taxon>
        <taxon>Orchidoideae</taxon>
        <taxon>Orchideae</taxon>
        <taxon>Orchidinae</taxon>
        <taxon>Platanthera</taxon>
    </lineage>
</organism>
<evidence type="ECO:0000313" key="5">
    <source>
        <dbReference type="EMBL" id="KAK8961979.1"/>
    </source>
</evidence>
<dbReference type="InterPro" id="IPR002902">
    <property type="entry name" value="GNK2"/>
</dbReference>
<keyword evidence="2" id="KW-0677">Repeat</keyword>
<feature type="domain" description="Gnk2-homologous" evidence="4">
    <location>
        <begin position="141"/>
        <end position="245"/>
    </location>
</feature>
<accession>A0ABR2MCS3</accession>
<proteinExistence type="predicted"/>
<keyword evidence="6" id="KW-1185">Reference proteome</keyword>
<protein>
    <submittedName>
        <fullName evidence="5">Cysteine-rich repeat secretory protein 12</fullName>
    </submittedName>
</protein>